<dbReference type="RefSeq" id="WP_043589411.1">
    <property type="nucleotide sequence ID" value="NZ_CP109905.1"/>
</dbReference>
<dbReference type="Proteomes" id="UP000192721">
    <property type="component" value="Unassembled WGS sequence"/>
</dbReference>
<evidence type="ECO:0000313" key="3">
    <source>
        <dbReference type="Proteomes" id="UP000192721"/>
    </source>
</evidence>
<comment type="caution">
    <text evidence="2">The sequence shown here is derived from an EMBL/GenBank/DDBJ whole genome shotgun (WGS) entry which is preliminary data.</text>
</comment>
<evidence type="ECO:0000259" key="1">
    <source>
        <dbReference type="Pfam" id="PF12571"/>
    </source>
</evidence>
<organism evidence="2 3">
    <name type="scientific">Chromobacterium haemolyticum</name>
    <dbReference type="NCBI Taxonomy" id="394935"/>
    <lineage>
        <taxon>Bacteria</taxon>
        <taxon>Pseudomonadati</taxon>
        <taxon>Pseudomonadota</taxon>
        <taxon>Betaproteobacteria</taxon>
        <taxon>Neisseriales</taxon>
        <taxon>Chromobacteriaceae</taxon>
        <taxon>Chromobacterium</taxon>
    </lineage>
</organism>
<feature type="domain" description="Phage tail fibre protein N-terminal" evidence="1">
    <location>
        <begin position="1"/>
        <end position="99"/>
    </location>
</feature>
<dbReference type="AlphaFoldDB" id="A0A1W0CSA5"/>
<name>A0A1W0CSA5_9NEIS</name>
<evidence type="ECO:0000313" key="2">
    <source>
        <dbReference type="EMBL" id="OQS37611.1"/>
    </source>
</evidence>
<gene>
    <name evidence="2" type="ORF">B0T45_13895</name>
</gene>
<protein>
    <submittedName>
        <fullName evidence="2">Phage tail protein</fullName>
    </submittedName>
</protein>
<dbReference type="InterPro" id="IPR022225">
    <property type="entry name" value="Phage_tail_fibre_N"/>
</dbReference>
<accession>A0A1W0CSA5</accession>
<reference evidence="2 3" key="1">
    <citation type="submission" date="2017-02" db="EMBL/GenBank/DDBJ databases">
        <title>Chromobacterium haemolyticum H5244.</title>
        <authorList>
            <person name="Gulvik C.A."/>
        </authorList>
    </citation>
    <scope>NUCLEOTIDE SEQUENCE [LARGE SCALE GENOMIC DNA]</scope>
    <source>
        <strain evidence="2 3">H5244</strain>
    </source>
</reference>
<dbReference type="EMBL" id="MUKV01000018">
    <property type="protein sequence ID" value="OQS37611.1"/>
    <property type="molecule type" value="Genomic_DNA"/>
</dbReference>
<sequence>MSTPLAPLITAAGLAAIWRASNDGVSAQITHIALGDGAYAPTQGQTALRSEQARYPIAGGERLGNTQIHLTAIADDVKAFWVREIGFILADGTLLAVWSDPKAALAYKAADVQLLLAYDLALNALPPDSVTIQSSGAGLNLSLASELAELAAAQIGEANRGLGRDERIRAQEGRLQALEPQVATLQNRSQALEQEHAADKRSGLELATANAAAIVSMQHLFVKQRLGA</sequence>
<dbReference type="Pfam" id="PF12571">
    <property type="entry name" value="Phage_tail_fib"/>
    <property type="match status" value="1"/>
</dbReference>
<proteinExistence type="predicted"/>